<feature type="non-terminal residue" evidence="1">
    <location>
        <position position="1"/>
    </location>
</feature>
<dbReference type="RefSeq" id="XP_014147101.1">
    <property type="nucleotide sequence ID" value="XM_014291626.1"/>
</dbReference>
<dbReference type="OrthoDB" id="1191041at2759"/>
<dbReference type="GeneID" id="25914746"/>
<dbReference type="AlphaFoldDB" id="A0A0L0F901"/>
<dbReference type="Proteomes" id="UP000054560">
    <property type="component" value="Unassembled WGS sequence"/>
</dbReference>
<sequence>SRIEDKKIFMSDVRYCVIDEADTLFDEGFHVLTEKMITPILRARNAADHAKTVSQMQFVGQKKVPTTPAIKLMARPRMLCWLCVLACICNG</sequence>
<reference evidence="1 2" key="1">
    <citation type="submission" date="2011-02" db="EMBL/GenBank/DDBJ databases">
        <title>The Genome Sequence of Sphaeroforma arctica JP610.</title>
        <authorList>
            <consortium name="The Broad Institute Genome Sequencing Platform"/>
            <person name="Russ C."/>
            <person name="Cuomo C."/>
            <person name="Young S.K."/>
            <person name="Zeng Q."/>
            <person name="Gargeya S."/>
            <person name="Alvarado L."/>
            <person name="Berlin A."/>
            <person name="Chapman S.B."/>
            <person name="Chen Z."/>
            <person name="Freedman E."/>
            <person name="Gellesch M."/>
            <person name="Goldberg J."/>
            <person name="Griggs A."/>
            <person name="Gujja S."/>
            <person name="Heilman E."/>
            <person name="Heiman D."/>
            <person name="Howarth C."/>
            <person name="Mehta T."/>
            <person name="Neiman D."/>
            <person name="Pearson M."/>
            <person name="Roberts A."/>
            <person name="Saif S."/>
            <person name="Shea T."/>
            <person name="Shenoy N."/>
            <person name="Sisk P."/>
            <person name="Stolte C."/>
            <person name="Sykes S."/>
            <person name="White J."/>
            <person name="Yandava C."/>
            <person name="Burger G."/>
            <person name="Gray M.W."/>
            <person name="Holland P.W.H."/>
            <person name="King N."/>
            <person name="Lang F.B.F."/>
            <person name="Roger A.J."/>
            <person name="Ruiz-Trillo I."/>
            <person name="Haas B."/>
            <person name="Nusbaum C."/>
            <person name="Birren B."/>
        </authorList>
    </citation>
    <scope>NUCLEOTIDE SEQUENCE [LARGE SCALE GENOMIC DNA]</scope>
    <source>
        <strain evidence="1 2">JP610</strain>
    </source>
</reference>
<accession>A0A0L0F901</accession>
<evidence type="ECO:0000313" key="2">
    <source>
        <dbReference type="Proteomes" id="UP000054560"/>
    </source>
</evidence>
<evidence type="ECO:0000313" key="1">
    <source>
        <dbReference type="EMBL" id="KNC73199.1"/>
    </source>
</evidence>
<proteinExistence type="predicted"/>
<protein>
    <submittedName>
        <fullName evidence="1">Uncharacterized protein</fullName>
    </submittedName>
</protein>
<dbReference type="Gene3D" id="3.40.50.300">
    <property type="entry name" value="P-loop containing nucleotide triphosphate hydrolases"/>
    <property type="match status" value="1"/>
</dbReference>
<dbReference type="EMBL" id="KQ245937">
    <property type="protein sequence ID" value="KNC73199.1"/>
    <property type="molecule type" value="Genomic_DNA"/>
</dbReference>
<gene>
    <name evidence="1" type="ORF">SARC_14242</name>
</gene>
<dbReference type="InterPro" id="IPR027417">
    <property type="entry name" value="P-loop_NTPase"/>
</dbReference>
<organism evidence="1 2">
    <name type="scientific">Sphaeroforma arctica JP610</name>
    <dbReference type="NCBI Taxonomy" id="667725"/>
    <lineage>
        <taxon>Eukaryota</taxon>
        <taxon>Ichthyosporea</taxon>
        <taxon>Ichthyophonida</taxon>
        <taxon>Sphaeroforma</taxon>
    </lineage>
</organism>
<keyword evidence="2" id="KW-1185">Reference proteome</keyword>
<name>A0A0L0F901_9EUKA</name>